<name>A0A1Y1YQT8_9PLEO</name>
<gene>
    <name evidence="1" type="ORF">BCR34DRAFT_113852</name>
</gene>
<protein>
    <submittedName>
        <fullName evidence="1">Uncharacterized protein</fullName>
    </submittedName>
</protein>
<comment type="caution">
    <text evidence="1">The sequence shown here is derived from an EMBL/GenBank/DDBJ whole genome shotgun (WGS) entry which is preliminary data.</text>
</comment>
<proteinExistence type="predicted"/>
<evidence type="ECO:0000313" key="2">
    <source>
        <dbReference type="Proteomes" id="UP000193144"/>
    </source>
</evidence>
<dbReference type="EMBL" id="MCFA01000184">
    <property type="protein sequence ID" value="ORY00392.1"/>
    <property type="molecule type" value="Genomic_DNA"/>
</dbReference>
<organism evidence="1 2">
    <name type="scientific">Clohesyomyces aquaticus</name>
    <dbReference type="NCBI Taxonomy" id="1231657"/>
    <lineage>
        <taxon>Eukaryota</taxon>
        <taxon>Fungi</taxon>
        <taxon>Dikarya</taxon>
        <taxon>Ascomycota</taxon>
        <taxon>Pezizomycotina</taxon>
        <taxon>Dothideomycetes</taxon>
        <taxon>Pleosporomycetidae</taxon>
        <taxon>Pleosporales</taxon>
        <taxon>Lindgomycetaceae</taxon>
        <taxon>Clohesyomyces</taxon>
    </lineage>
</organism>
<sequence length="207" mass="23576">MARATSGRAGVRHADAIFESRCVACATVPCMFVFVRALIETMGWSRPISLRAASVVRYSVYSVGYTGFQRIPRHPARGKRRCGDPKLIHVNYAQVSRRGLDCTSWTEMSRSCNVLSEEGKLGLMIRYYRTEWGTAKRHGATIGHREDSAEGVEKAPQLPAQVRTVRTVHTYACRSDCERSRGWETPSRFRRPLPFSLCKSYRREQRD</sequence>
<evidence type="ECO:0000313" key="1">
    <source>
        <dbReference type="EMBL" id="ORY00392.1"/>
    </source>
</evidence>
<keyword evidence="2" id="KW-1185">Reference proteome</keyword>
<dbReference type="AlphaFoldDB" id="A0A1Y1YQT8"/>
<accession>A0A1Y1YQT8</accession>
<dbReference type="Proteomes" id="UP000193144">
    <property type="component" value="Unassembled WGS sequence"/>
</dbReference>
<reference evidence="1 2" key="1">
    <citation type="submission" date="2016-07" db="EMBL/GenBank/DDBJ databases">
        <title>Pervasive Adenine N6-methylation of Active Genes in Fungi.</title>
        <authorList>
            <consortium name="DOE Joint Genome Institute"/>
            <person name="Mondo S.J."/>
            <person name="Dannebaum R.O."/>
            <person name="Kuo R.C."/>
            <person name="Labutti K."/>
            <person name="Haridas S."/>
            <person name="Kuo A."/>
            <person name="Salamov A."/>
            <person name="Ahrendt S.R."/>
            <person name="Lipzen A."/>
            <person name="Sullivan W."/>
            <person name="Andreopoulos W.B."/>
            <person name="Clum A."/>
            <person name="Lindquist E."/>
            <person name="Daum C."/>
            <person name="Ramamoorthy G.K."/>
            <person name="Gryganskyi A."/>
            <person name="Culley D."/>
            <person name="Magnuson J.K."/>
            <person name="James T.Y."/>
            <person name="O'Malley M.A."/>
            <person name="Stajich J.E."/>
            <person name="Spatafora J.W."/>
            <person name="Visel A."/>
            <person name="Grigoriev I.V."/>
        </authorList>
    </citation>
    <scope>NUCLEOTIDE SEQUENCE [LARGE SCALE GENOMIC DNA]</scope>
    <source>
        <strain evidence="1 2">CBS 115471</strain>
    </source>
</reference>